<dbReference type="Proteomes" id="UP000708338">
    <property type="component" value="Unassembled WGS sequence"/>
</dbReference>
<gene>
    <name evidence="1" type="ORF">GPL26_12885</name>
</gene>
<dbReference type="Gene3D" id="2.60.120.10">
    <property type="entry name" value="Jelly Rolls"/>
    <property type="match status" value="1"/>
</dbReference>
<dbReference type="SUPFAM" id="SSF51182">
    <property type="entry name" value="RmlC-like cupins"/>
    <property type="match status" value="1"/>
</dbReference>
<reference evidence="1" key="1">
    <citation type="journal article" date="2021" name="Gut Microbes">
        <title>A synthetic consortium of 100 gut commensals modulates the composition and function in a colon model of the microbiome of elderly subjects.</title>
        <authorList>
            <person name="Perez M."/>
            <person name="Ntemiri A."/>
            <person name="Tan H."/>
            <person name="Harris H.M.B."/>
            <person name="Roager H.M."/>
            <person name="Ribiere C."/>
            <person name="O'Toole P.W."/>
        </authorList>
    </citation>
    <scope>NUCLEOTIDE SEQUENCE</scope>
    <source>
        <strain evidence="1">MCC335</strain>
    </source>
</reference>
<name>A0A3E2VIV7_9FIRM</name>
<comment type="caution">
    <text evidence="1">The sequence shown here is derived from an EMBL/GenBank/DDBJ whole genome shotgun (WGS) entry which is preliminary data.</text>
</comment>
<dbReference type="RefSeq" id="WP_007864624.1">
    <property type="nucleotide sequence ID" value="NZ_CABJDD010000004.1"/>
</dbReference>
<organism evidence="1 2">
    <name type="scientific">Enterocloster citroniae</name>
    <dbReference type="NCBI Taxonomy" id="358743"/>
    <lineage>
        <taxon>Bacteria</taxon>
        <taxon>Bacillati</taxon>
        <taxon>Bacillota</taxon>
        <taxon>Clostridia</taxon>
        <taxon>Lachnospirales</taxon>
        <taxon>Lachnospiraceae</taxon>
        <taxon>Enterocloster</taxon>
    </lineage>
</organism>
<dbReference type="AlphaFoldDB" id="A0A3E2VIV7"/>
<dbReference type="EMBL" id="WQPS01000013">
    <property type="protein sequence ID" value="MBT9810533.1"/>
    <property type="molecule type" value="Genomic_DNA"/>
</dbReference>
<dbReference type="CDD" id="cd02230">
    <property type="entry name" value="cupin_HP0902-like"/>
    <property type="match status" value="1"/>
</dbReference>
<accession>A0A3E2VIV7</accession>
<protein>
    <submittedName>
        <fullName evidence="1">Cupin domain-containing protein</fullName>
    </submittedName>
</protein>
<dbReference type="Pfam" id="PF07883">
    <property type="entry name" value="Cupin_2"/>
    <property type="match status" value="1"/>
</dbReference>
<dbReference type="InterPro" id="IPR014710">
    <property type="entry name" value="RmlC-like_jellyroll"/>
</dbReference>
<dbReference type="PANTHER" id="PTHR37694:SF1">
    <property type="entry name" value="SLR8022 PROTEIN"/>
    <property type="match status" value="1"/>
</dbReference>
<dbReference type="InterPro" id="IPR013096">
    <property type="entry name" value="Cupin_2"/>
</dbReference>
<sequence length="113" mass="12000">MEPLIKNIEHAAAFELAQKVDYDSCKVVSLTLAQQPGAGITLFAFDEGEGVSTHAAPGDAMAFIIEGEALITIDGVEHHVKSGQAIVMPAGIPHAVKAKTKFKMMLTVVKQID</sequence>
<evidence type="ECO:0000313" key="1">
    <source>
        <dbReference type="EMBL" id="MBT9810533.1"/>
    </source>
</evidence>
<dbReference type="InterPro" id="IPR011051">
    <property type="entry name" value="RmlC_Cupin_sf"/>
</dbReference>
<dbReference type="PANTHER" id="PTHR37694">
    <property type="entry name" value="SLR8022 PROTEIN"/>
    <property type="match status" value="1"/>
</dbReference>
<proteinExistence type="predicted"/>
<evidence type="ECO:0000313" key="2">
    <source>
        <dbReference type="Proteomes" id="UP000708338"/>
    </source>
</evidence>